<feature type="region of interest" description="Disordered" evidence="4">
    <location>
        <begin position="1"/>
        <end position="23"/>
    </location>
</feature>
<evidence type="ECO:0000256" key="2">
    <source>
        <dbReference type="ARBA" id="ARBA00022679"/>
    </source>
</evidence>
<gene>
    <name evidence="5" type="ORF">ACFP3M_10670</name>
</gene>
<comment type="similarity">
    <text evidence="1">Belongs to the CDPS family.</text>
</comment>
<evidence type="ECO:0000256" key="4">
    <source>
        <dbReference type="SAM" id="MobiDB-lite"/>
    </source>
</evidence>
<dbReference type="EMBL" id="JBHSPW010000004">
    <property type="protein sequence ID" value="MFC5893275.1"/>
    <property type="molecule type" value="Genomic_DNA"/>
</dbReference>
<evidence type="ECO:0000256" key="3">
    <source>
        <dbReference type="ARBA" id="ARBA00030771"/>
    </source>
</evidence>
<evidence type="ECO:0000256" key="1">
    <source>
        <dbReference type="ARBA" id="ARBA00006034"/>
    </source>
</evidence>
<name>A0ABW1FHA0_9ACTN</name>
<dbReference type="Gene3D" id="3.40.50.11710">
    <property type="entry name" value="Cyclodipeptide synthase"/>
    <property type="match status" value="1"/>
</dbReference>
<proteinExistence type="inferred from homology"/>
<evidence type="ECO:0000313" key="6">
    <source>
        <dbReference type="Proteomes" id="UP001596241"/>
    </source>
</evidence>
<dbReference type="NCBIfam" id="TIGR04539">
    <property type="entry name" value="tRNA_cyclodipep"/>
    <property type="match status" value="1"/>
</dbReference>
<dbReference type="Pfam" id="PF16715">
    <property type="entry name" value="CDPS"/>
    <property type="match status" value="1"/>
</dbReference>
<accession>A0ABW1FHA0</accession>
<dbReference type="InterPro" id="IPR030903">
    <property type="entry name" value="CDPS"/>
</dbReference>
<comment type="caution">
    <text evidence="5">The sequence shown here is derived from an EMBL/GenBank/DDBJ whole genome shotgun (WGS) entry which is preliminary data.</text>
</comment>
<organism evidence="5 6">
    <name type="scientific">Streptomyces ramulosus</name>
    <dbReference type="NCBI Taxonomy" id="47762"/>
    <lineage>
        <taxon>Bacteria</taxon>
        <taxon>Bacillati</taxon>
        <taxon>Actinomycetota</taxon>
        <taxon>Actinomycetes</taxon>
        <taxon>Kitasatosporales</taxon>
        <taxon>Streptomycetaceae</taxon>
        <taxon>Streptomyces</taxon>
    </lineage>
</organism>
<evidence type="ECO:0000313" key="5">
    <source>
        <dbReference type="EMBL" id="MFC5893275.1"/>
    </source>
</evidence>
<dbReference type="Proteomes" id="UP001596241">
    <property type="component" value="Unassembled WGS sequence"/>
</dbReference>
<reference evidence="6" key="1">
    <citation type="journal article" date="2019" name="Int. J. Syst. Evol. Microbiol.">
        <title>The Global Catalogue of Microorganisms (GCM) 10K type strain sequencing project: providing services to taxonomists for standard genome sequencing and annotation.</title>
        <authorList>
            <consortium name="The Broad Institute Genomics Platform"/>
            <consortium name="The Broad Institute Genome Sequencing Center for Infectious Disease"/>
            <person name="Wu L."/>
            <person name="Ma J."/>
        </authorList>
    </citation>
    <scope>NUCLEOTIDE SEQUENCE [LARGE SCALE GENOMIC DNA]</scope>
    <source>
        <strain evidence="6">CGMCC 1.15809</strain>
    </source>
</reference>
<sequence length="250" mass="27470">MSEPDRTDAAGTARATGPEQTEVEVEAFSPACRQVLERSEHALIGVSTGNSYFTQHNLAMLLKWATGRFDLVDVVFADLHLADIYAADGYTSQHAASRATKTARDTRRRIRRAVEQLPSTAAVRVRSLSDCATLPGYREVHARLESARGRDRELAQICDDHVARWLDSDSQTAAARSDGYDARHRAGLAYLMAELPLLAATPEVLDTPSSVCCYHTFMPILHGLRRLGGYWHPEQAHAAVHLPPRAAEAA</sequence>
<feature type="compositionally biased region" description="Low complexity" evidence="4">
    <location>
        <begin position="9"/>
        <end position="18"/>
    </location>
</feature>
<dbReference type="InterPro" id="IPR038622">
    <property type="entry name" value="CDPS_sf"/>
</dbReference>
<keyword evidence="2" id="KW-0808">Transferase</keyword>
<protein>
    <recommendedName>
        <fullName evidence="3">Cyclodipeptide synthase</fullName>
    </recommendedName>
</protein>
<dbReference type="RefSeq" id="WP_345079176.1">
    <property type="nucleotide sequence ID" value="NZ_BAAAWG010000004.1"/>
</dbReference>
<keyword evidence="6" id="KW-1185">Reference proteome</keyword>